<accession>H3AZN3</accession>
<feature type="region of interest" description="Disordered" evidence="12">
    <location>
        <begin position="725"/>
        <end position="756"/>
    </location>
</feature>
<sequence length="790" mass="90885">TPGEGLNPPSLFTAPKPTVPFSGPGSLMPPSHFESRPYVAAPCREPWRGVLTTQEGGGDPWAELSRASKQLLELRRENQHLWELQRKSERDASRGRTAHPHTSELQAKETEMLGLQDEVRGLRAQLAKAGLEWELEVEKMKLLHQAELERLESQRLAQEERLQAQGRAELEKLEARLSREMEQAQALQAELEQAEEEHQRQLEGLKVEYQRTAKESGKDGQERVNQLQEQLLRVSEVHDSEMARLKQRLDELEQELRQGKEKHRLEVTRLRKELEQVNREGERLKEDVGQLEKERDALNSTAELLNVRLTSLTDMLTIQEVALSKKQPKLGPLEADDPRRKALLTCWREKVFALMVQLRSQEIRHKNDTNQLRTQISGLEHELEAKEQEHSLLLHSLQDKTAELEMDRVKSRTLQAELLEAQDVAVHLQDCADRDVLALQQLKEVVAGFYQTFLGQEAKLNPALSRLLSLEHRVTFACKRIDTIQGLLVRKEALMKLQLQERSREAEFDASRSAPSYEDLEAELQLLHQERDRLSAELKLNSQLIERKIGHAREKFEAELQDQQAVIGQLQQALQDQAEARGQLMHQQLAEAQDQLQEASETTETLRRDLARQQDKYEQALQEKVSEVESRLLQQLSDMEKSLNEARRQHTKAVVALRQAERQASRDKERSQQMLKLQEEAKHLETQRLNKQLQELERDKNLLMVTLRQEGLLNQYRKNRTAALRTTHPEKEELARPLPQSQASRPSSSRLVSSEPLSVVLDDLQALSAAVTRDEEEGDASPEEEEKGRD</sequence>
<reference evidence="13" key="3">
    <citation type="submission" date="2025-09" db="UniProtKB">
        <authorList>
            <consortium name="Ensembl"/>
        </authorList>
    </citation>
    <scope>IDENTIFICATION</scope>
</reference>
<feature type="coiled-coil region" evidence="11">
    <location>
        <begin position="517"/>
        <end position="706"/>
    </location>
</feature>
<dbReference type="InterPro" id="IPR009800">
    <property type="entry name" value="HCR"/>
</dbReference>
<evidence type="ECO:0000256" key="3">
    <source>
        <dbReference type="ARBA" id="ARBA00004496"/>
    </source>
</evidence>
<dbReference type="FunCoup" id="H3AZN3">
    <property type="interactions" value="566"/>
</dbReference>
<dbReference type="eggNOG" id="KOG3802">
    <property type="taxonomic scope" value="Eukaryota"/>
</dbReference>
<evidence type="ECO:0000256" key="7">
    <source>
        <dbReference type="ARBA" id="ARBA00022782"/>
    </source>
</evidence>
<keyword evidence="14" id="KW-1185">Reference proteome</keyword>
<evidence type="ECO:0000256" key="2">
    <source>
        <dbReference type="ARBA" id="ARBA00004123"/>
    </source>
</evidence>
<keyword evidence="8 11" id="KW-0175">Coiled coil</keyword>
<dbReference type="EMBL" id="AFYH01090876">
    <property type="status" value="NOT_ANNOTATED_CDS"/>
    <property type="molecule type" value="Genomic_DNA"/>
</dbReference>
<evidence type="ECO:0000256" key="1">
    <source>
        <dbReference type="ARBA" id="ARBA00003936"/>
    </source>
</evidence>
<evidence type="ECO:0000256" key="6">
    <source>
        <dbReference type="ARBA" id="ARBA00022490"/>
    </source>
</evidence>
<dbReference type="GO" id="GO:0006611">
    <property type="term" value="P:protein export from nucleus"/>
    <property type="evidence" value="ECO:0007669"/>
    <property type="project" value="TreeGrafter"/>
</dbReference>
<dbReference type="GeneTree" id="ENSGT00940000153251"/>
<dbReference type="HOGENOM" id="CLU_009996_0_0_1"/>
<evidence type="ECO:0000256" key="10">
    <source>
        <dbReference type="ARBA" id="ARBA00031932"/>
    </source>
</evidence>
<dbReference type="PANTHER" id="PTHR46822">
    <property type="entry name" value="COILED-COIL ALPHA-HELICAL ROD PROTEIN 1"/>
    <property type="match status" value="1"/>
</dbReference>
<dbReference type="STRING" id="7897.ENSLACP00000015104"/>
<protein>
    <recommendedName>
        <fullName evidence="4">Coiled-coil alpha-helical rod protein 1</fullName>
    </recommendedName>
    <alternativeName>
        <fullName evidence="10">Alpha-helical coiled-coil rod protein</fullName>
    </alternativeName>
</protein>
<dbReference type="EMBL" id="AFYH01090875">
    <property type="status" value="NOT_ANNOTATED_CDS"/>
    <property type="molecule type" value="Genomic_DNA"/>
</dbReference>
<keyword evidence="9" id="KW-0539">Nucleus</keyword>
<name>H3AZN3_LATCH</name>
<comment type="function">
    <text evidence="1">May be a regulator of keratinocyte proliferation or differentiation.</text>
</comment>
<evidence type="ECO:0000313" key="14">
    <source>
        <dbReference type="Proteomes" id="UP000008672"/>
    </source>
</evidence>
<reference evidence="13" key="2">
    <citation type="submission" date="2025-08" db="UniProtKB">
        <authorList>
            <consortium name="Ensembl"/>
        </authorList>
    </citation>
    <scope>IDENTIFICATION</scope>
</reference>
<dbReference type="GO" id="GO:0005737">
    <property type="term" value="C:cytoplasm"/>
    <property type="evidence" value="ECO:0007669"/>
    <property type="project" value="UniProtKB-SubCell"/>
</dbReference>
<keyword evidence="5" id="KW-0217">Developmental protein</keyword>
<evidence type="ECO:0000313" key="13">
    <source>
        <dbReference type="Ensembl" id="ENSLACP00000015104.1"/>
    </source>
</evidence>
<evidence type="ECO:0000256" key="9">
    <source>
        <dbReference type="ARBA" id="ARBA00023242"/>
    </source>
</evidence>
<feature type="compositionally biased region" description="Basic and acidic residues" evidence="12">
    <location>
        <begin position="85"/>
        <end position="94"/>
    </location>
</feature>
<feature type="region of interest" description="Disordered" evidence="12">
    <location>
        <begin position="85"/>
        <end position="109"/>
    </location>
</feature>
<dbReference type="GO" id="GO:0005634">
    <property type="term" value="C:nucleus"/>
    <property type="evidence" value="ECO:0007669"/>
    <property type="project" value="UniProtKB-SubCell"/>
</dbReference>
<dbReference type="Proteomes" id="UP000008672">
    <property type="component" value="Unassembled WGS sequence"/>
</dbReference>
<feature type="region of interest" description="Disordered" evidence="12">
    <location>
        <begin position="768"/>
        <end position="790"/>
    </location>
</feature>
<evidence type="ECO:0000256" key="12">
    <source>
        <dbReference type="SAM" id="MobiDB-lite"/>
    </source>
</evidence>
<evidence type="ECO:0000256" key="4">
    <source>
        <dbReference type="ARBA" id="ARBA00016468"/>
    </source>
</evidence>
<dbReference type="GO" id="GO:0005814">
    <property type="term" value="C:centriole"/>
    <property type="evidence" value="ECO:0007669"/>
    <property type="project" value="TreeGrafter"/>
</dbReference>
<dbReference type="AlphaFoldDB" id="H3AZN3"/>
<dbReference type="OMA" id="LTCWREK"/>
<comment type="subcellular location">
    <subcellularLocation>
        <location evidence="3">Cytoplasm</location>
    </subcellularLocation>
    <subcellularLocation>
        <location evidence="2">Nucleus</location>
    </subcellularLocation>
</comment>
<dbReference type="PANTHER" id="PTHR46822:SF1">
    <property type="entry name" value="COILED-COIL ALPHA-HELICAL ROD PROTEIN 1"/>
    <property type="match status" value="1"/>
</dbReference>
<feature type="compositionally biased region" description="Low complexity" evidence="12">
    <location>
        <begin position="736"/>
        <end position="756"/>
    </location>
</feature>
<reference evidence="14" key="1">
    <citation type="submission" date="2011-08" db="EMBL/GenBank/DDBJ databases">
        <title>The draft genome of Latimeria chalumnae.</title>
        <authorList>
            <person name="Di Palma F."/>
            <person name="Alfoldi J."/>
            <person name="Johnson J."/>
            <person name="Berlin A."/>
            <person name="Gnerre S."/>
            <person name="Jaffe D."/>
            <person name="MacCallum I."/>
            <person name="Young S."/>
            <person name="Walker B.J."/>
            <person name="Lander E."/>
            <person name="Lindblad-Toh K."/>
        </authorList>
    </citation>
    <scope>NUCLEOTIDE SEQUENCE [LARGE SCALE GENOMIC DNA]</scope>
    <source>
        <strain evidence="14">Wild caught</strain>
    </source>
</reference>
<keyword evidence="6" id="KW-0963">Cytoplasm</keyword>
<evidence type="ECO:0000256" key="5">
    <source>
        <dbReference type="ARBA" id="ARBA00022473"/>
    </source>
</evidence>
<evidence type="ECO:0000256" key="8">
    <source>
        <dbReference type="ARBA" id="ARBA00023054"/>
    </source>
</evidence>
<feature type="compositionally biased region" description="Acidic residues" evidence="12">
    <location>
        <begin position="774"/>
        <end position="790"/>
    </location>
</feature>
<dbReference type="InParanoid" id="H3AZN3"/>
<evidence type="ECO:0000256" key="11">
    <source>
        <dbReference type="SAM" id="Coils"/>
    </source>
</evidence>
<proteinExistence type="predicted"/>
<dbReference type="Ensembl" id="ENSLACT00000015210.1">
    <property type="protein sequence ID" value="ENSLACP00000015104.1"/>
    <property type="gene ID" value="ENSLACG00000013292.1"/>
</dbReference>
<feature type="region of interest" description="Disordered" evidence="12">
    <location>
        <begin position="1"/>
        <end position="28"/>
    </location>
</feature>
<keyword evidence="7" id="KW-0221">Differentiation</keyword>
<dbReference type="Pfam" id="PF07111">
    <property type="entry name" value="HCR"/>
    <property type="match status" value="1"/>
</dbReference>
<dbReference type="GO" id="GO:0030154">
    <property type="term" value="P:cell differentiation"/>
    <property type="evidence" value="ECO:0007669"/>
    <property type="project" value="UniProtKB-KW"/>
</dbReference>
<organism evidence="13 14">
    <name type="scientific">Latimeria chalumnae</name>
    <name type="common">Coelacanth</name>
    <dbReference type="NCBI Taxonomy" id="7897"/>
    <lineage>
        <taxon>Eukaryota</taxon>
        <taxon>Metazoa</taxon>
        <taxon>Chordata</taxon>
        <taxon>Craniata</taxon>
        <taxon>Vertebrata</taxon>
        <taxon>Euteleostomi</taxon>
        <taxon>Coelacanthiformes</taxon>
        <taxon>Coelacanthidae</taxon>
        <taxon>Latimeria</taxon>
    </lineage>
</organism>